<dbReference type="Proteomes" id="UP000887577">
    <property type="component" value="Unplaced"/>
</dbReference>
<dbReference type="AlphaFoldDB" id="A0A914YRW4"/>
<evidence type="ECO:0000313" key="1">
    <source>
        <dbReference type="Proteomes" id="UP000887577"/>
    </source>
</evidence>
<dbReference type="PANTHER" id="PTHR32046">
    <property type="entry name" value="G DOMAIN-CONTAINING PROTEIN"/>
    <property type="match status" value="1"/>
</dbReference>
<name>A0A914YRW4_9BILA</name>
<protein>
    <submittedName>
        <fullName evidence="2">Uncharacterized protein</fullName>
    </submittedName>
</protein>
<dbReference type="PANTHER" id="PTHR32046:SF11">
    <property type="entry name" value="IMMUNE-ASSOCIATED NUCLEOTIDE-BINDING PROTEIN 10-LIKE"/>
    <property type="match status" value="1"/>
</dbReference>
<reference evidence="2" key="1">
    <citation type="submission" date="2022-11" db="UniProtKB">
        <authorList>
            <consortium name="WormBaseParasite"/>
        </authorList>
    </citation>
    <scope>IDENTIFICATION</scope>
</reference>
<evidence type="ECO:0000313" key="2">
    <source>
        <dbReference type="WBParaSite" id="PSU_v2.g20138.t1"/>
    </source>
</evidence>
<dbReference type="WBParaSite" id="PSU_v2.g20138.t1">
    <property type="protein sequence ID" value="PSU_v2.g20138.t1"/>
    <property type="gene ID" value="PSU_v2.g20138"/>
</dbReference>
<accession>A0A914YRW4</accession>
<sequence length="100" mass="11744">MRPNEARITPSFEFCFKELLVQFHRSAVENIVFCFPQTSGFNFEVGQTLTPLTVLLDQIEKKQQITIPKTDERMYAFDNMAYRYLCAVKQVSYSNYSELQ</sequence>
<organism evidence="1 2">
    <name type="scientific">Panagrolaimus superbus</name>
    <dbReference type="NCBI Taxonomy" id="310955"/>
    <lineage>
        <taxon>Eukaryota</taxon>
        <taxon>Metazoa</taxon>
        <taxon>Ecdysozoa</taxon>
        <taxon>Nematoda</taxon>
        <taxon>Chromadorea</taxon>
        <taxon>Rhabditida</taxon>
        <taxon>Tylenchina</taxon>
        <taxon>Panagrolaimomorpha</taxon>
        <taxon>Panagrolaimoidea</taxon>
        <taxon>Panagrolaimidae</taxon>
        <taxon>Panagrolaimus</taxon>
    </lineage>
</organism>
<proteinExistence type="predicted"/>
<keyword evidence="1" id="KW-1185">Reference proteome</keyword>